<evidence type="ECO:0000313" key="14">
    <source>
        <dbReference type="EMBL" id="OGZ37389.1"/>
    </source>
</evidence>
<keyword evidence="4 10" id="KW-0808">Transferase</keyword>
<comment type="caution">
    <text evidence="14">The sequence shown here is derived from an EMBL/GenBank/DDBJ whole genome shotgun (WGS) entry which is preliminary data.</text>
</comment>
<dbReference type="PANTHER" id="PTHR21015:SF22">
    <property type="entry name" value="GLYCOSYLTRANSFERASE"/>
    <property type="match status" value="1"/>
</dbReference>
<dbReference type="GO" id="GO:0005886">
    <property type="term" value="C:plasma membrane"/>
    <property type="evidence" value="ECO:0007669"/>
    <property type="project" value="UniProtKB-SubCell"/>
</dbReference>
<dbReference type="Pfam" id="PF03033">
    <property type="entry name" value="Glyco_transf_28"/>
    <property type="match status" value="1"/>
</dbReference>
<dbReference type="GO" id="GO:0051991">
    <property type="term" value="F:UDP-N-acetyl-D-glucosamine:N-acetylmuramoyl-L-alanyl-D-glutamyl-meso-2,6-diaminopimelyl-D-alanyl-D-alanine-diphosphoundecaprenol 4-beta-N-acetylglucosaminlytransferase activity"/>
    <property type="evidence" value="ECO:0007669"/>
    <property type="project" value="RHEA"/>
</dbReference>
<keyword evidence="3 10" id="KW-0328">Glycosyltransferase</keyword>
<feature type="transmembrane region" description="Helical" evidence="11">
    <location>
        <begin position="64"/>
        <end position="88"/>
    </location>
</feature>
<dbReference type="InterPro" id="IPR007235">
    <property type="entry name" value="Glyco_trans_28_C"/>
</dbReference>
<gene>
    <name evidence="10" type="primary">murG</name>
    <name evidence="14" type="ORF">A3J64_02210</name>
</gene>
<evidence type="ECO:0000256" key="7">
    <source>
        <dbReference type="ARBA" id="ARBA00023136"/>
    </source>
</evidence>
<evidence type="ECO:0000256" key="2">
    <source>
        <dbReference type="ARBA" id="ARBA00022618"/>
    </source>
</evidence>
<dbReference type="GO" id="GO:0051301">
    <property type="term" value="P:cell division"/>
    <property type="evidence" value="ECO:0007669"/>
    <property type="project" value="UniProtKB-KW"/>
</dbReference>
<keyword evidence="7 10" id="KW-0472">Membrane</keyword>
<keyword evidence="2 10" id="KW-0132">Cell division</keyword>
<name>A0A1G2FH41_9BACT</name>
<dbReference type="GO" id="GO:0050511">
    <property type="term" value="F:undecaprenyldiphospho-muramoylpentapeptide beta-N-acetylglucosaminyltransferase activity"/>
    <property type="evidence" value="ECO:0007669"/>
    <property type="project" value="UniProtKB-UniRule"/>
</dbReference>
<feature type="binding site" evidence="10">
    <location>
        <position position="296"/>
    </location>
    <ligand>
        <name>UDP-N-acetyl-alpha-D-glucosamine</name>
        <dbReference type="ChEBI" id="CHEBI:57705"/>
    </ligand>
</feature>
<feature type="binding site" evidence="10">
    <location>
        <begin position="10"/>
        <end position="12"/>
    </location>
    <ligand>
        <name>UDP-N-acetyl-alpha-D-glucosamine</name>
        <dbReference type="ChEBI" id="CHEBI:57705"/>
    </ligand>
</feature>
<evidence type="ECO:0000256" key="9">
    <source>
        <dbReference type="ARBA" id="ARBA00023316"/>
    </source>
</evidence>
<dbReference type="Proteomes" id="UP000177061">
    <property type="component" value="Unassembled WGS sequence"/>
</dbReference>
<dbReference type="Pfam" id="PF04101">
    <property type="entry name" value="Glyco_tran_28_C"/>
    <property type="match status" value="1"/>
</dbReference>
<dbReference type="GO" id="GO:0071555">
    <property type="term" value="P:cell wall organization"/>
    <property type="evidence" value="ECO:0007669"/>
    <property type="project" value="UniProtKB-KW"/>
</dbReference>
<dbReference type="PANTHER" id="PTHR21015">
    <property type="entry name" value="UDP-N-ACETYLGLUCOSAMINE--N-ACETYLMURAMYL-(PENTAPEPTIDE) PYROPHOSPHORYL-UNDECAPRENOL N-ACETYLGLUCOSAMINE TRANSFERASE 1"/>
    <property type="match status" value="1"/>
</dbReference>
<dbReference type="CDD" id="cd03785">
    <property type="entry name" value="GT28_MurG"/>
    <property type="match status" value="1"/>
</dbReference>
<evidence type="ECO:0000259" key="13">
    <source>
        <dbReference type="Pfam" id="PF04101"/>
    </source>
</evidence>
<accession>A0A1G2FH41</accession>
<feature type="domain" description="Glycosyltransferase family 28 N-terminal" evidence="12">
    <location>
        <begin position="3"/>
        <end position="141"/>
    </location>
</feature>
<comment type="pathway">
    <text evidence="10">Cell wall biogenesis; peptidoglycan biosynthesis.</text>
</comment>
<evidence type="ECO:0000313" key="15">
    <source>
        <dbReference type="Proteomes" id="UP000177061"/>
    </source>
</evidence>
<keyword evidence="5 10" id="KW-0133">Cell shape</keyword>
<dbReference type="UniPathway" id="UPA00219"/>
<organism evidence="14 15">
    <name type="scientific">Candidatus Portnoybacteria bacterium RIFCSPHIGHO2_12_FULL_38_9</name>
    <dbReference type="NCBI Taxonomy" id="1801997"/>
    <lineage>
        <taxon>Bacteria</taxon>
        <taxon>Candidatus Portnoyibacteriota</taxon>
    </lineage>
</organism>
<proteinExistence type="inferred from homology"/>
<comment type="function">
    <text evidence="10">Cell wall formation. Catalyzes the transfer of a GlcNAc subunit on undecaprenyl-pyrophosphoryl-MurNAc-pentapeptide (lipid intermediate I) to form undecaprenyl-pyrophosphoryl-MurNAc-(pentapeptide)GlcNAc (lipid intermediate II).</text>
</comment>
<evidence type="ECO:0000259" key="12">
    <source>
        <dbReference type="Pfam" id="PF03033"/>
    </source>
</evidence>
<dbReference type="EMBL" id="MHNB01000009">
    <property type="protein sequence ID" value="OGZ37389.1"/>
    <property type="molecule type" value="Genomic_DNA"/>
</dbReference>
<feature type="binding site" evidence="10">
    <location>
        <position position="194"/>
    </location>
    <ligand>
        <name>UDP-N-acetyl-alpha-D-glucosamine</name>
        <dbReference type="ChEBI" id="CHEBI:57705"/>
    </ligand>
</feature>
<dbReference type="AlphaFoldDB" id="A0A1G2FH41"/>
<dbReference type="STRING" id="1801997.A3J64_02210"/>
<sequence>MRILFTGGGSGGHLFPIIAVARQLKKISPESELFYLGPDDFGIELLIKEGIKVRHILAGKFRRYFSLWTILDILKIPFGLCQALWFVYFWMPDIIFSKGGYGSAPVVLVSWLYHILILIHESDTIPGLANRLAAKLAKRIAVSFVATEKYFSLKKTALIGNPIRLEITQGSREEGRRIFGINSEKPVILIIGGSQGSQAINEIILAILPQLLEKYEIIHIKGQTLRRRPCKVVSLGSDLEKSYHLYPFLEENQLKHAYTLADLVISRAGSGSIFEIAACAKPSILIPLPNAAGDHQKENAFEYSKFGGAVVIEQSNLTPHLFLNEIKRILDNPALAQKMGEGAKNFSQLEAGQKVAEELIELVS</sequence>
<dbReference type="GO" id="GO:0008360">
    <property type="term" value="P:regulation of cell shape"/>
    <property type="evidence" value="ECO:0007669"/>
    <property type="project" value="UniProtKB-KW"/>
</dbReference>
<feature type="binding site" evidence="10">
    <location>
        <position position="164"/>
    </location>
    <ligand>
        <name>UDP-N-acetyl-alpha-D-glucosamine</name>
        <dbReference type="ChEBI" id="CHEBI:57705"/>
    </ligand>
</feature>
<evidence type="ECO:0000256" key="10">
    <source>
        <dbReference type="HAMAP-Rule" id="MF_00033"/>
    </source>
</evidence>
<keyword evidence="11" id="KW-0812">Transmembrane</keyword>
<dbReference type="InterPro" id="IPR004276">
    <property type="entry name" value="GlycoTrans_28_N"/>
</dbReference>
<feature type="domain" description="Glycosyl transferase family 28 C-terminal" evidence="13">
    <location>
        <begin position="187"/>
        <end position="345"/>
    </location>
</feature>
<comment type="caution">
    <text evidence="10">Lacks conserved residue(s) required for the propagation of feature annotation.</text>
</comment>
<dbReference type="GO" id="GO:0009252">
    <property type="term" value="P:peptidoglycan biosynthetic process"/>
    <property type="evidence" value="ECO:0007669"/>
    <property type="project" value="UniProtKB-UniRule"/>
</dbReference>
<evidence type="ECO:0000256" key="5">
    <source>
        <dbReference type="ARBA" id="ARBA00022960"/>
    </source>
</evidence>
<keyword evidence="6 10" id="KW-0573">Peptidoglycan synthesis</keyword>
<dbReference type="Gene3D" id="3.40.50.2000">
    <property type="entry name" value="Glycogen Phosphorylase B"/>
    <property type="match status" value="2"/>
</dbReference>
<dbReference type="HAMAP" id="MF_00033">
    <property type="entry name" value="MurG"/>
    <property type="match status" value="1"/>
</dbReference>
<comment type="similarity">
    <text evidence="10">Belongs to the glycosyltransferase 28 family. MurG subfamily.</text>
</comment>
<dbReference type="GO" id="GO:0005975">
    <property type="term" value="P:carbohydrate metabolic process"/>
    <property type="evidence" value="ECO:0007669"/>
    <property type="project" value="InterPro"/>
</dbReference>
<dbReference type="SUPFAM" id="SSF53756">
    <property type="entry name" value="UDP-Glycosyltransferase/glycogen phosphorylase"/>
    <property type="match status" value="1"/>
</dbReference>
<keyword evidence="11" id="KW-1133">Transmembrane helix</keyword>
<dbReference type="InterPro" id="IPR006009">
    <property type="entry name" value="GlcNAc_MurG"/>
</dbReference>
<keyword evidence="1 10" id="KW-1003">Cell membrane</keyword>
<keyword evidence="8 10" id="KW-0131">Cell cycle</keyword>
<keyword evidence="9 10" id="KW-0961">Cell wall biogenesis/degradation</keyword>
<protein>
    <recommendedName>
        <fullName evidence="10">UDP-N-acetylglucosamine--N-acetylmuramyl-(pentapeptide) pyrophosphoryl-undecaprenol N-acetylglucosamine transferase</fullName>
        <ecNumber evidence="10">2.4.1.227</ecNumber>
    </recommendedName>
    <alternativeName>
        <fullName evidence="10">Undecaprenyl-PP-MurNAc-pentapeptide-UDPGlcNAc GlcNAc transferase</fullName>
    </alternativeName>
</protein>
<evidence type="ECO:0000256" key="3">
    <source>
        <dbReference type="ARBA" id="ARBA00022676"/>
    </source>
</evidence>
<evidence type="ECO:0000256" key="11">
    <source>
        <dbReference type="SAM" id="Phobius"/>
    </source>
</evidence>
<evidence type="ECO:0000256" key="6">
    <source>
        <dbReference type="ARBA" id="ARBA00022984"/>
    </source>
</evidence>
<evidence type="ECO:0000256" key="4">
    <source>
        <dbReference type="ARBA" id="ARBA00022679"/>
    </source>
</evidence>
<evidence type="ECO:0000256" key="8">
    <source>
        <dbReference type="ARBA" id="ARBA00023306"/>
    </source>
</evidence>
<reference evidence="14 15" key="1">
    <citation type="journal article" date="2016" name="Nat. Commun.">
        <title>Thousands of microbial genomes shed light on interconnected biogeochemical processes in an aquifer system.</title>
        <authorList>
            <person name="Anantharaman K."/>
            <person name="Brown C.T."/>
            <person name="Hug L.A."/>
            <person name="Sharon I."/>
            <person name="Castelle C.J."/>
            <person name="Probst A.J."/>
            <person name="Thomas B.C."/>
            <person name="Singh A."/>
            <person name="Wilkins M.J."/>
            <person name="Karaoz U."/>
            <person name="Brodie E.L."/>
            <person name="Williams K.H."/>
            <person name="Hubbard S.S."/>
            <person name="Banfield J.F."/>
        </authorList>
    </citation>
    <scope>NUCLEOTIDE SEQUENCE [LARGE SCALE GENOMIC DNA]</scope>
</reference>
<dbReference type="EC" id="2.4.1.227" evidence="10"/>
<evidence type="ECO:0000256" key="1">
    <source>
        <dbReference type="ARBA" id="ARBA00022475"/>
    </source>
</evidence>
<comment type="subcellular location">
    <subcellularLocation>
        <location evidence="10">Cell membrane</location>
        <topology evidence="10">Peripheral membrane protein</topology>
        <orientation evidence="10">Cytoplasmic side</orientation>
    </subcellularLocation>
</comment>
<comment type="catalytic activity">
    <reaction evidence="10">
        <text>di-trans,octa-cis-undecaprenyl diphospho-N-acetyl-alpha-D-muramoyl-L-alanyl-D-glutamyl-meso-2,6-diaminopimeloyl-D-alanyl-D-alanine + UDP-N-acetyl-alpha-D-glucosamine = di-trans,octa-cis-undecaprenyl diphospho-[N-acetyl-alpha-D-glucosaminyl-(1-&gt;4)]-N-acetyl-alpha-D-muramoyl-L-alanyl-D-glutamyl-meso-2,6-diaminopimeloyl-D-alanyl-D-alanine + UDP + H(+)</text>
        <dbReference type="Rhea" id="RHEA:31227"/>
        <dbReference type="ChEBI" id="CHEBI:15378"/>
        <dbReference type="ChEBI" id="CHEBI:57705"/>
        <dbReference type="ChEBI" id="CHEBI:58223"/>
        <dbReference type="ChEBI" id="CHEBI:61387"/>
        <dbReference type="ChEBI" id="CHEBI:61388"/>
        <dbReference type="EC" id="2.4.1.227"/>
    </reaction>
</comment>